<protein>
    <submittedName>
        <fullName evidence="2">Uncharacterized protein</fullName>
    </submittedName>
</protein>
<gene>
    <name evidence="2" type="ORF">LV75_004975</name>
</gene>
<accession>A0ABT1IIS4</accession>
<reference evidence="2 3" key="1">
    <citation type="submission" date="2022-06" db="EMBL/GenBank/DDBJ databases">
        <title>Genomic Encyclopedia of Archaeal and Bacterial Type Strains, Phase II (KMG-II): from individual species to whole genera.</title>
        <authorList>
            <person name="Goeker M."/>
        </authorList>
    </citation>
    <scope>NUCLEOTIDE SEQUENCE [LARGE SCALE GENOMIC DNA]</scope>
    <source>
        <strain evidence="2 3">DSM 44255</strain>
    </source>
</reference>
<organism evidence="2 3">
    <name type="scientific">Actinokineospora diospyrosa</name>
    <dbReference type="NCBI Taxonomy" id="103728"/>
    <lineage>
        <taxon>Bacteria</taxon>
        <taxon>Bacillati</taxon>
        <taxon>Actinomycetota</taxon>
        <taxon>Actinomycetes</taxon>
        <taxon>Pseudonocardiales</taxon>
        <taxon>Pseudonocardiaceae</taxon>
        <taxon>Actinokineospora</taxon>
    </lineage>
</organism>
<evidence type="ECO:0000313" key="2">
    <source>
        <dbReference type="EMBL" id="MCP2272449.1"/>
    </source>
</evidence>
<evidence type="ECO:0000256" key="1">
    <source>
        <dbReference type="SAM" id="MobiDB-lite"/>
    </source>
</evidence>
<comment type="caution">
    <text evidence="2">The sequence shown here is derived from an EMBL/GenBank/DDBJ whole genome shotgun (WGS) entry which is preliminary data.</text>
</comment>
<proteinExistence type="predicted"/>
<feature type="compositionally biased region" description="Basic and acidic residues" evidence="1">
    <location>
        <begin position="11"/>
        <end position="20"/>
    </location>
</feature>
<feature type="region of interest" description="Disordered" evidence="1">
    <location>
        <begin position="1"/>
        <end position="28"/>
    </location>
</feature>
<evidence type="ECO:0000313" key="3">
    <source>
        <dbReference type="Proteomes" id="UP001205185"/>
    </source>
</evidence>
<name>A0ABT1IIS4_9PSEU</name>
<dbReference type="EMBL" id="JAMTCO010000012">
    <property type="protein sequence ID" value="MCP2272449.1"/>
    <property type="molecule type" value="Genomic_DNA"/>
</dbReference>
<sequence>MGAGVARVRARRSERGRDGRVGMGRSGPVGAEGGVAAVAVALGQQPSQGYSHSMVPGGLLVTSSTTRFTSATSFVIRVEIRSSTS</sequence>
<dbReference type="Proteomes" id="UP001205185">
    <property type="component" value="Unassembled WGS sequence"/>
</dbReference>
<keyword evidence="3" id="KW-1185">Reference proteome</keyword>